<dbReference type="FunFam" id="1.10.8.640:FF:000001">
    <property type="entry name" value="Cytochrome c-type biogenesis protein"/>
    <property type="match status" value="1"/>
</dbReference>
<feature type="domain" description="CcmH/CycL/Ccl2/NrfF N-terminal" evidence="8">
    <location>
        <begin position="10"/>
        <end position="148"/>
    </location>
</feature>
<keyword evidence="7" id="KW-0812">Transmembrane</keyword>
<dbReference type="Pfam" id="PF03918">
    <property type="entry name" value="CcmH"/>
    <property type="match status" value="1"/>
</dbReference>
<dbReference type="InterPro" id="IPR005616">
    <property type="entry name" value="CcmH/CycL/Ccl2/NrfF_N"/>
</dbReference>
<evidence type="ECO:0000256" key="6">
    <source>
        <dbReference type="ARBA" id="ARBA00023004"/>
    </source>
</evidence>
<keyword evidence="7" id="KW-0472">Membrane</keyword>
<feature type="signal peptide" evidence="7">
    <location>
        <begin position="1"/>
        <end position="21"/>
    </location>
</feature>
<dbReference type="EMBL" id="MAJD01000002">
    <property type="protein sequence ID" value="OBX34466.1"/>
    <property type="molecule type" value="Genomic_DNA"/>
</dbReference>
<dbReference type="InterPro" id="IPR038297">
    <property type="entry name" value="CcmH/CycL/NrfF/Ccl2_sf"/>
</dbReference>
<evidence type="ECO:0000313" key="9">
    <source>
        <dbReference type="EMBL" id="OBX34466.1"/>
    </source>
</evidence>
<keyword evidence="2 7" id="KW-0349">Heme</keyword>
<keyword evidence="7" id="KW-1133">Transmembrane helix</keyword>
<comment type="caution">
    <text evidence="9">The sequence shown here is derived from an EMBL/GenBank/DDBJ whole genome shotgun (WGS) entry which is preliminary data.</text>
</comment>
<dbReference type="InterPro" id="IPR051263">
    <property type="entry name" value="C-type_cytochrome_biogenesis"/>
</dbReference>
<gene>
    <name evidence="9" type="primary">ccmH</name>
    <name evidence="9" type="ORF">A8U91_03519</name>
</gene>
<evidence type="ECO:0000256" key="3">
    <source>
        <dbReference type="ARBA" id="ARBA00022723"/>
    </source>
</evidence>
<sequence>MARVSVWLLILLTALALPALAAVEVRQFDDPVLEQRYHDLTATLRCPKCQNQSIGDSDSPIAGDMRERVYQQLQQGRSDKEILDFMVHRFGDYVLYNPRLEGRTLLLWGLPAALVVLGLVLVILLVRARRHVAARGLSEAERARLDALVNRPGALHDTVHQDAAHHDPAHHERNE</sequence>
<keyword evidence="6 7" id="KW-0408">Iron</keyword>
<dbReference type="AlphaFoldDB" id="A0A1B8NWS3"/>
<dbReference type="CDD" id="cd16378">
    <property type="entry name" value="CcmH_N"/>
    <property type="match status" value="1"/>
</dbReference>
<comment type="function">
    <text evidence="7">Possible subunit of a heme lyase.</text>
</comment>
<evidence type="ECO:0000256" key="4">
    <source>
        <dbReference type="ARBA" id="ARBA00022729"/>
    </source>
</evidence>
<dbReference type="PANTHER" id="PTHR47870:SF1">
    <property type="entry name" value="CYTOCHROME C-TYPE BIOGENESIS PROTEIN CCMH"/>
    <property type="match status" value="1"/>
</dbReference>
<evidence type="ECO:0000259" key="8">
    <source>
        <dbReference type="Pfam" id="PF03918"/>
    </source>
</evidence>
<dbReference type="PATRIC" id="fig|2746.7.peg.3622"/>
<reference evidence="9 10" key="1">
    <citation type="submission" date="2016-06" db="EMBL/GenBank/DDBJ databases">
        <title>Genome sequence of halotolerant plant growth promoting strain of Halomonas elongata HEK1 isolated from salterns of Rann of Kutch, Gujarat, India.</title>
        <authorList>
            <person name="Gaba S."/>
            <person name="Singh R.N."/>
            <person name="Abrol S."/>
            <person name="Kaushik R."/>
            <person name="Saxena A.K."/>
        </authorList>
    </citation>
    <scope>NUCLEOTIDE SEQUENCE [LARGE SCALE GENOMIC DNA]</scope>
    <source>
        <strain evidence="9 10">HEK1</strain>
    </source>
</reference>
<feature type="chain" id="PRO_5011018970" description="Cytochrome c-type biogenesis protein" evidence="7">
    <location>
        <begin position="22"/>
        <end position="175"/>
    </location>
</feature>
<dbReference type="GO" id="GO:0017004">
    <property type="term" value="P:cytochrome complex assembly"/>
    <property type="evidence" value="ECO:0007669"/>
    <property type="project" value="UniProtKB-KW"/>
</dbReference>
<evidence type="ECO:0000256" key="5">
    <source>
        <dbReference type="ARBA" id="ARBA00022748"/>
    </source>
</evidence>
<dbReference type="Gene3D" id="1.10.8.640">
    <property type="entry name" value="Cytochrome C biogenesis protein"/>
    <property type="match status" value="1"/>
</dbReference>
<comment type="similarity">
    <text evidence="1 7">Belongs to the CcmH/CycL/Ccl2/NrfF family.</text>
</comment>
<accession>A0A1B8NWS3</accession>
<keyword evidence="4 7" id="KW-0732">Signal</keyword>
<evidence type="ECO:0000256" key="1">
    <source>
        <dbReference type="ARBA" id="ARBA00010342"/>
    </source>
</evidence>
<dbReference type="Proteomes" id="UP000092504">
    <property type="component" value="Unassembled WGS sequence"/>
</dbReference>
<organism evidence="9 10">
    <name type="scientific">Halomonas elongata</name>
    <dbReference type="NCBI Taxonomy" id="2746"/>
    <lineage>
        <taxon>Bacteria</taxon>
        <taxon>Pseudomonadati</taxon>
        <taxon>Pseudomonadota</taxon>
        <taxon>Gammaproteobacteria</taxon>
        <taxon>Oceanospirillales</taxon>
        <taxon>Halomonadaceae</taxon>
        <taxon>Halomonas</taxon>
    </lineage>
</organism>
<protein>
    <recommendedName>
        <fullName evidence="7">Cytochrome c-type biogenesis protein</fullName>
    </recommendedName>
</protein>
<keyword evidence="3 7" id="KW-0479">Metal-binding</keyword>
<name>A0A1B8NWS3_HALEL</name>
<dbReference type="PANTHER" id="PTHR47870">
    <property type="entry name" value="CYTOCHROME C-TYPE BIOGENESIS PROTEIN CCMH"/>
    <property type="match status" value="1"/>
</dbReference>
<evidence type="ECO:0000256" key="7">
    <source>
        <dbReference type="RuleBase" id="RU364112"/>
    </source>
</evidence>
<evidence type="ECO:0000256" key="2">
    <source>
        <dbReference type="ARBA" id="ARBA00022617"/>
    </source>
</evidence>
<dbReference type="RefSeq" id="WP_065241538.1">
    <property type="nucleotide sequence ID" value="NZ_CP142770.1"/>
</dbReference>
<dbReference type="GO" id="GO:0005886">
    <property type="term" value="C:plasma membrane"/>
    <property type="evidence" value="ECO:0007669"/>
    <property type="project" value="TreeGrafter"/>
</dbReference>
<keyword evidence="5" id="KW-0201">Cytochrome c-type biogenesis</keyword>
<feature type="transmembrane region" description="Helical" evidence="7">
    <location>
        <begin position="105"/>
        <end position="126"/>
    </location>
</feature>
<proteinExistence type="inferred from homology"/>
<evidence type="ECO:0000313" key="10">
    <source>
        <dbReference type="Proteomes" id="UP000092504"/>
    </source>
</evidence>
<dbReference type="GO" id="GO:0046872">
    <property type="term" value="F:metal ion binding"/>
    <property type="evidence" value="ECO:0007669"/>
    <property type="project" value="UniProtKB-KW"/>
</dbReference>